<reference evidence="1 2" key="1">
    <citation type="submission" date="2021-06" db="EMBL/GenBank/DDBJ databases">
        <title>Caerostris extrusa draft genome.</title>
        <authorList>
            <person name="Kono N."/>
            <person name="Arakawa K."/>
        </authorList>
    </citation>
    <scope>NUCLEOTIDE SEQUENCE [LARGE SCALE GENOMIC DNA]</scope>
</reference>
<organism evidence="1 2">
    <name type="scientific">Caerostris extrusa</name>
    <name type="common">Bark spider</name>
    <name type="synonym">Caerostris bankana</name>
    <dbReference type="NCBI Taxonomy" id="172846"/>
    <lineage>
        <taxon>Eukaryota</taxon>
        <taxon>Metazoa</taxon>
        <taxon>Ecdysozoa</taxon>
        <taxon>Arthropoda</taxon>
        <taxon>Chelicerata</taxon>
        <taxon>Arachnida</taxon>
        <taxon>Araneae</taxon>
        <taxon>Araneomorphae</taxon>
        <taxon>Entelegynae</taxon>
        <taxon>Araneoidea</taxon>
        <taxon>Araneidae</taxon>
        <taxon>Caerostris</taxon>
    </lineage>
</organism>
<name>A0AAV4SAI6_CAEEX</name>
<protein>
    <submittedName>
        <fullName evidence="1">Uncharacterized protein</fullName>
    </submittedName>
</protein>
<dbReference type="Proteomes" id="UP001054945">
    <property type="component" value="Unassembled WGS sequence"/>
</dbReference>
<keyword evidence="2" id="KW-1185">Reference proteome</keyword>
<dbReference type="AlphaFoldDB" id="A0AAV4SAI6"/>
<accession>A0AAV4SAI6</accession>
<proteinExistence type="predicted"/>
<dbReference type="EMBL" id="BPLR01009004">
    <property type="protein sequence ID" value="GIY28938.1"/>
    <property type="molecule type" value="Genomic_DNA"/>
</dbReference>
<evidence type="ECO:0000313" key="1">
    <source>
        <dbReference type="EMBL" id="GIY28938.1"/>
    </source>
</evidence>
<gene>
    <name evidence="1" type="ORF">CEXT_354811</name>
</gene>
<comment type="caution">
    <text evidence="1">The sequence shown here is derived from an EMBL/GenBank/DDBJ whole genome shotgun (WGS) entry which is preliminary data.</text>
</comment>
<evidence type="ECO:0000313" key="2">
    <source>
        <dbReference type="Proteomes" id="UP001054945"/>
    </source>
</evidence>
<sequence length="84" mass="9452">MCQYLSSEDFVGDFSSVTVLLRVILGFGEGASFSGFPPDCRLKYVSGAKPISEMHTTGLEHDVNQSIKRPINQRTRIKPLFRHH</sequence>